<evidence type="ECO:0000256" key="4">
    <source>
        <dbReference type="ARBA" id="ARBA00018070"/>
    </source>
</evidence>
<evidence type="ECO:0000256" key="12">
    <source>
        <dbReference type="SAM" id="MobiDB-lite"/>
    </source>
</evidence>
<dbReference type="GO" id="GO:0000422">
    <property type="term" value="P:autophagy of mitochondrion"/>
    <property type="evidence" value="ECO:0007669"/>
    <property type="project" value="TreeGrafter"/>
</dbReference>
<comment type="catalytic activity">
    <reaction evidence="11">
        <text>a 1,2-diacyl-sn-glycero-3-phosphoethanolamine(in) = a 1,2-diacyl-sn-glycero-3-phosphoethanolamine(out)</text>
        <dbReference type="Rhea" id="RHEA:38895"/>
        <dbReference type="ChEBI" id="CHEBI:64612"/>
    </reaction>
</comment>
<dbReference type="GO" id="GO:0061723">
    <property type="term" value="P:glycophagy"/>
    <property type="evidence" value="ECO:0007669"/>
    <property type="project" value="TreeGrafter"/>
</dbReference>
<sequence length="525" mass="51762">MRLKAALLPLRLRLDQDVVAYAGSLWGAVMSPHTSAAMALLGDMQVAAQAGSTGGTGVVPFFQAVDMAGWSLTVDYRPRRIDVAALRAGSLTELLNLVPLGGLALRLKPLALRGLCGWDAVGGAAAKDWLQHIMRTQAHAFLKGLAPVHALVRAGSAVRAAVTQGPASPVVRTLSRGAAAAAGMASHPTAKLKRLGRSRMAAQVRQGVSQLAAVLVAEAMGVGASVAAGAQGLVAQGLARADSNGKAAHTHEDHAASPAPSTGSAHPRSASYHMGGSNAGDITGSSTAYPGVSSGSSSSQATSGAKPSSMLPKFKSLKRGLKAAAGALHSGVSSTVTTLTGSPATGASVANAAASGAALAGRAVSLVAKGTVATVRGALGPAGGSSGSLAAAGAGEAGAGQWGSSSTGSLRQGSGGSPAPLQMKAMPAAASGAGNEGRWGAHSAYVYRSTAAVPSRAGPSVSHHSYHAAGHESDAYDSDHLGEESEVGNDSGSECVVDEVGVNEGSAWQAIEGGCASPGAKRKVD</sequence>
<feature type="compositionally biased region" description="Basic and acidic residues" evidence="12">
    <location>
        <begin position="472"/>
        <end position="483"/>
    </location>
</feature>
<dbReference type="GO" id="GO:0034045">
    <property type="term" value="C:phagophore assembly site membrane"/>
    <property type="evidence" value="ECO:0007669"/>
    <property type="project" value="UniProtKB-SubCell"/>
</dbReference>
<dbReference type="GO" id="GO:0032266">
    <property type="term" value="F:phosphatidylinositol-3-phosphate binding"/>
    <property type="evidence" value="ECO:0007669"/>
    <property type="project" value="TreeGrafter"/>
</dbReference>
<evidence type="ECO:0000256" key="7">
    <source>
        <dbReference type="ARBA" id="ARBA00023006"/>
    </source>
</evidence>
<evidence type="ECO:0000256" key="5">
    <source>
        <dbReference type="ARBA" id="ARBA00022448"/>
    </source>
</evidence>
<comment type="similarity">
    <text evidence="3">Belongs to the ATG2 family.</text>
</comment>
<dbReference type="GO" id="GO:0034727">
    <property type="term" value="P:piecemeal microautophagy of the nucleus"/>
    <property type="evidence" value="ECO:0007669"/>
    <property type="project" value="TreeGrafter"/>
</dbReference>
<dbReference type="GO" id="GO:0043495">
    <property type="term" value="F:protein-membrane adaptor activity"/>
    <property type="evidence" value="ECO:0007669"/>
    <property type="project" value="TreeGrafter"/>
</dbReference>
<dbReference type="GO" id="GO:0061709">
    <property type="term" value="P:reticulophagy"/>
    <property type="evidence" value="ECO:0007669"/>
    <property type="project" value="TreeGrafter"/>
</dbReference>
<keyword evidence="9" id="KW-0472">Membrane</keyword>
<feature type="region of interest" description="Disordered" evidence="12">
    <location>
        <begin position="472"/>
        <end position="493"/>
    </location>
</feature>
<evidence type="ECO:0000256" key="10">
    <source>
        <dbReference type="ARBA" id="ARBA00024479"/>
    </source>
</evidence>
<dbReference type="Pfam" id="PF13329">
    <property type="entry name" value="ATG2_CAD"/>
    <property type="match status" value="1"/>
</dbReference>
<evidence type="ECO:0000256" key="11">
    <source>
        <dbReference type="ARBA" id="ARBA00024615"/>
    </source>
</evidence>
<reference evidence="13" key="1">
    <citation type="submission" date="2021-01" db="EMBL/GenBank/DDBJ databases">
        <authorList>
            <person name="Corre E."/>
            <person name="Pelletier E."/>
            <person name="Niang G."/>
            <person name="Scheremetjew M."/>
            <person name="Finn R."/>
            <person name="Kale V."/>
            <person name="Holt S."/>
            <person name="Cochrane G."/>
            <person name="Meng A."/>
            <person name="Brown T."/>
            <person name="Cohen L."/>
        </authorList>
    </citation>
    <scope>NUCLEOTIDE SEQUENCE</scope>
    <source>
        <strain evidence="13">SAG 11-49</strain>
    </source>
</reference>
<evidence type="ECO:0000256" key="2">
    <source>
        <dbReference type="ARBA" id="ARBA00004623"/>
    </source>
</evidence>
<dbReference type="PANTHER" id="PTHR13190">
    <property type="entry name" value="AUTOPHAGY-RELATED 2, ISOFORM A"/>
    <property type="match status" value="1"/>
</dbReference>
<keyword evidence="5" id="KW-0813">Transport</keyword>
<dbReference type="EMBL" id="HBFB01030974">
    <property type="protein sequence ID" value="CAD8693161.1"/>
    <property type="molecule type" value="Transcribed_RNA"/>
</dbReference>
<name>A0A7S0S1B1_9CHLO</name>
<feature type="region of interest" description="Disordered" evidence="12">
    <location>
        <begin position="385"/>
        <end position="434"/>
    </location>
</feature>
<dbReference type="GO" id="GO:0000045">
    <property type="term" value="P:autophagosome assembly"/>
    <property type="evidence" value="ECO:0007669"/>
    <property type="project" value="TreeGrafter"/>
</dbReference>
<dbReference type="InterPro" id="IPR026849">
    <property type="entry name" value="ATG2"/>
</dbReference>
<feature type="compositionally biased region" description="Low complexity" evidence="12">
    <location>
        <begin position="285"/>
        <end position="309"/>
    </location>
</feature>
<accession>A0A7S0S1B1</accession>
<evidence type="ECO:0000256" key="8">
    <source>
        <dbReference type="ARBA" id="ARBA00023055"/>
    </source>
</evidence>
<keyword evidence="8" id="KW-0445">Lipid transport</keyword>
<evidence type="ECO:0000256" key="1">
    <source>
        <dbReference type="ARBA" id="ARBA00004406"/>
    </source>
</evidence>
<protein>
    <recommendedName>
        <fullName evidence="4">Autophagy-related protein 2</fullName>
    </recommendedName>
</protein>
<dbReference type="GO" id="GO:0061908">
    <property type="term" value="C:phagophore"/>
    <property type="evidence" value="ECO:0007669"/>
    <property type="project" value="TreeGrafter"/>
</dbReference>
<organism evidence="13">
    <name type="scientific">Chlamydomonas leiostraca</name>
    <dbReference type="NCBI Taxonomy" id="1034604"/>
    <lineage>
        <taxon>Eukaryota</taxon>
        <taxon>Viridiplantae</taxon>
        <taxon>Chlorophyta</taxon>
        <taxon>core chlorophytes</taxon>
        <taxon>Chlorophyceae</taxon>
        <taxon>CS clade</taxon>
        <taxon>Chlamydomonadales</taxon>
        <taxon>Chlamydomonadaceae</taxon>
        <taxon>Chlamydomonas</taxon>
    </lineage>
</organism>
<proteinExistence type="inferred from homology"/>
<dbReference type="GO" id="GO:0005789">
    <property type="term" value="C:endoplasmic reticulum membrane"/>
    <property type="evidence" value="ECO:0007669"/>
    <property type="project" value="UniProtKB-SubCell"/>
</dbReference>
<comment type="catalytic activity">
    <reaction evidence="10">
        <text>a 1,2-diacyl-sn-glycero-3-phospho-L-serine(in) = a 1,2-diacyl-sn-glycero-3-phospho-L-serine(out)</text>
        <dbReference type="Rhea" id="RHEA:38663"/>
        <dbReference type="ChEBI" id="CHEBI:57262"/>
    </reaction>
</comment>
<gene>
    <name evidence="13" type="ORF">CLEI1391_LOCUS17344</name>
</gene>
<evidence type="ECO:0000256" key="6">
    <source>
        <dbReference type="ARBA" id="ARBA00022824"/>
    </source>
</evidence>
<comment type="subcellular location">
    <subcellularLocation>
        <location evidence="1">Endoplasmic reticulum membrane</location>
        <topology evidence="1">Peripheral membrane protein</topology>
    </subcellularLocation>
    <subcellularLocation>
        <location evidence="2">Preautophagosomal structure membrane</location>
        <topology evidence="2">Peripheral membrane protein</topology>
    </subcellularLocation>
</comment>
<dbReference type="PANTHER" id="PTHR13190:SF1">
    <property type="entry name" value="AUTOPHAGY-RELATED 2, ISOFORM A"/>
    <property type="match status" value="1"/>
</dbReference>
<feature type="region of interest" description="Disordered" evidence="12">
    <location>
        <begin position="244"/>
        <end position="311"/>
    </location>
</feature>
<dbReference type="GO" id="GO:0006869">
    <property type="term" value="P:lipid transport"/>
    <property type="evidence" value="ECO:0007669"/>
    <property type="project" value="UniProtKB-KW"/>
</dbReference>
<keyword evidence="7" id="KW-0072">Autophagy</keyword>
<evidence type="ECO:0000313" key="13">
    <source>
        <dbReference type="EMBL" id="CAD8693161.1"/>
    </source>
</evidence>
<dbReference type="AlphaFoldDB" id="A0A7S0S1B1"/>
<evidence type="ECO:0000256" key="3">
    <source>
        <dbReference type="ARBA" id="ARBA00009714"/>
    </source>
</evidence>
<keyword evidence="6" id="KW-0256">Endoplasmic reticulum</keyword>
<evidence type="ECO:0000256" key="9">
    <source>
        <dbReference type="ARBA" id="ARBA00023136"/>
    </source>
</evidence>